<keyword evidence="1" id="KW-1133">Transmembrane helix</keyword>
<accession>S4GRS0</accession>
<dbReference type="Proteomes" id="UP000014521">
    <property type="component" value="Unassembled WGS sequence"/>
</dbReference>
<dbReference type="HOGENOM" id="CLU_3290156_0_0_11"/>
<dbReference type="EMBL" id="ATJJ01000043">
    <property type="protein sequence ID" value="EPI47742.1"/>
    <property type="molecule type" value="Genomic_DNA"/>
</dbReference>
<feature type="transmembrane region" description="Helical" evidence="1">
    <location>
        <begin position="6"/>
        <end position="23"/>
    </location>
</feature>
<dbReference type="PATRIC" id="fig|1261066.4.peg.721"/>
<gene>
    <name evidence="2" type="ORF">HMPREF1581_00797</name>
</gene>
<dbReference type="AlphaFoldDB" id="S4GRS0"/>
<evidence type="ECO:0000313" key="2">
    <source>
        <dbReference type="EMBL" id="EPI47742.1"/>
    </source>
</evidence>
<organism evidence="2 3">
    <name type="scientific">Gardnerella vaginalis JCP8108</name>
    <dbReference type="NCBI Taxonomy" id="1261066"/>
    <lineage>
        <taxon>Bacteria</taxon>
        <taxon>Bacillati</taxon>
        <taxon>Actinomycetota</taxon>
        <taxon>Actinomycetes</taxon>
        <taxon>Bifidobacteriales</taxon>
        <taxon>Bifidobacteriaceae</taxon>
        <taxon>Gardnerella</taxon>
    </lineage>
</organism>
<name>S4GRS0_GARVA</name>
<keyword evidence="1" id="KW-0472">Membrane</keyword>
<evidence type="ECO:0000256" key="1">
    <source>
        <dbReference type="SAM" id="Phobius"/>
    </source>
</evidence>
<comment type="caution">
    <text evidence="2">The sequence shown here is derived from an EMBL/GenBank/DDBJ whole genome shotgun (WGS) entry which is preliminary data.</text>
</comment>
<proteinExistence type="predicted"/>
<reference evidence="2 3" key="1">
    <citation type="submission" date="2013-06" db="EMBL/GenBank/DDBJ databases">
        <authorList>
            <person name="Weinstock G."/>
            <person name="Sodergren E."/>
            <person name="Lobos E.A."/>
            <person name="Fulton L."/>
            <person name="Fulton R."/>
            <person name="Courtney L."/>
            <person name="Fronick C."/>
            <person name="O'Laughlin M."/>
            <person name="Godfrey J."/>
            <person name="Wilson R.M."/>
            <person name="Miner T."/>
            <person name="Farmer C."/>
            <person name="Delehaunty K."/>
            <person name="Cordes M."/>
            <person name="Minx P."/>
            <person name="Tomlinson C."/>
            <person name="Chen J."/>
            <person name="Wollam A."/>
            <person name="Pepin K.H."/>
            <person name="Bhonagiri V."/>
            <person name="Zhang X."/>
            <person name="Warren W."/>
            <person name="Mitreva M."/>
            <person name="Mardis E.R."/>
            <person name="Wilson R.K."/>
        </authorList>
    </citation>
    <scope>NUCLEOTIDE SEQUENCE [LARGE SCALE GENOMIC DNA]</scope>
    <source>
        <strain evidence="2 3">JCP8108</strain>
    </source>
</reference>
<protein>
    <submittedName>
        <fullName evidence="2">Uncharacterized protein</fullName>
    </submittedName>
</protein>
<keyword evidence="1" id="KW-0812">Transmembrane</keyword>
<sequence length="40" mass="4451">MLHGPSILLNCFAAFAFVLHLIFKEAKKMNPAIIIPTIIL</sequence>
<evidence type="ECO:0000313" key="3">
    <source>
        <dbReference type="Proteomes" id="UP000014521"/>
    </source>
</evidence>